<evidence type="ECO:0000313" key="2">
    <source>
        <dbReference type="Proteomes" id="UP000714275"/>
    </source>
</evidence>
<dbReference type="EMBL" id="JABBWD010000019">
    <property type="protein sequence ID" value="KAG1777658.1"/>
    <property type="molecule type" value="Genomic_DNA"/>
</dbReference>
<sequence length="152" mass="17256">MVLVRNTAFATWTSYVYYCYTGQVSFYPLKSKDPLSRRNNTTQTLRCSPKSMYRLAIKLKNARLEALAFQAIKSSLTKNNILAEAFSWFTAQYPDIHKMELEVLMEFRSAPEVSSRLERILEAVSRGEKPYAHAMLLAFLASLTQQGAGGTQ</sequence>
<comment type="caution">
    <text evidence="1">The sequence shown here is derived from an EMBL/GenBank/DDBJ whole genome shotgun (WGS) entry which is preliminary data.</text>
</comment>
<name>A0A9P6ZWE0_9AGAM</name>
<protein>
    <submittedName>
        <fullName evidence="1">Uncharacterized protein</fullName>
    </submittedName>
</protein>
<dbReference type="AlphaFoldDB" id="A0A9P6ZWE0"/>
<keyword evidence="2" id="KW-1185">Reference proteome</keyword>
<gene>
    <name evidence="1" type="ORF">EV702DRAFT_1099819</name>
</gene>
<evidence type="ECO:0000313" key="1">
    <source>
        <dbReference type="EMBL" id="KAG1777658.1"/>
    </source>
</evidence>
<reference evidence="1" key="1">
    <citation type="journal article" date="2020" name="New Phytol.">
        <title>Comparative genomics reveals dynamic genome evolution in host specialist ectomycorrhizal fungi.</title>
        <authorList>
            <person name="Lofgren L.A."/>
            <person name="Nguyen N.H."/>
            <person name="Vilgalys R."/>
            <person name="Ruytinx J."/>
            <person name="Liao H.L."/>
            <person name="Branco S."/>
            <person name="Kuo A."/>
            <person name="LaButti K."/>
            <person name="Lipzen A."/>
            <person name="Andreopoulos W."/>
            <person name="Pangilinan J."/>
            <person name="Riley R."/>
            <person name="Hundley H."/>
            <person name="Na H."/>
            <person name="Barry K."/>
            <person name="Grigoriev I.V."/>
            <person name="Stajich J.E."/>
            <person name="Kennedy P.G."/>
        </authorList>
    </citation>
    <scope>NUCLEOTIDE SEQUENCE</scope>
    <source>
        <strain evidence="1">DOB743</strain>
    </source>
</reference>
<dbReference type="OrthoDB" id="6359816at2759"/>
<proteinExistence type="predicted"/>
<accession>A0A9P6ZWE0</accession>
<dbReference type="Proteomes" id="UP000714275">
    <property type="component" value="Unassembled WGS sequence"/>
</dbReference>
<organism evidence="1 2">
    <name type="scientific">Suillus placidus</name>
    <dbReference type="NCBI Taxonomy" id="48579"/>
    <lineage>
        <taxon>Eukaryota</taxon>
        <taxon>Fungi</taxon>
        <taxon>Dikarya</taxon>
        <taxon>Basidiomycota</taxon>
        <taxon>Agaricomycotina</taxon>
        <taxon>Agaricomycetes</taxon>
        <taxon>Agaricomycetidae</taxon>
        <taxon>Boletales</taxon>
        <taxon>Suillineae</taxon>
        <taxon>Suillaceae</taxon>
        <taxon>Suillus</taxon>
    </lineage>
</organism>